<name>A0ABR2E610_9ROSI</name>
<sequence length="281" mass="31773">MEERHLPHLLQCHVRGFAYIILVVTFVIHCKKIPVELRLEDELTKDDFSGSKVTKEPCSFGFSFIQLSEFKLMVYLSLAVVGDEIWDIQFGSYSSSYNNCQTRGSLWNWPALRQPLQLLLESGDIDLCIANEDEATELLRWLLRSIFLICVDFRNFTCLGVKKMLILKLQSDICQNIADGLWLHAKHGQEVVHSQPYDMICLKTVKLWQAVRVPAIGEAKAVDATGAGDLFASGFLYGLVKRLSLEECCKVGSCSGGAVIRSLGAKVTPENWQWMYKQMQS</sequence>
<dbReference type="EMBL" id="JBBPBM010000020">
    <property type="protein sequence ID" value="KAK8552476.1"/>
    <property type="molecule type" value="Genomic_DNA"/>
</dbReference>
<dbReference type="InterPro" id="IPR029056">
    <property type="entry name" value="Ribokinase-like"/>
</dbReference>
<dbReference type="Gene3D" id="3.40.1190.20">
    <property type="match status" value="1"/>
</dbReference>
<accession>A0ABR2E610</accession>
<evidence type="ECO:0000256" key="2">
    <source>
        <dbReference type="ARBA" id="ARBA00022679"/>
    </source>
</evidence>
<keyword evidence="2" id="KW-0808">Transferase</keyword>
<evidence type="ECO:0000256" key="1">
    <source>
        <dbReference type="ARBA" id="ARBA00010688"/>
    </source>
</evidence>
<dbReference type="SUPFAM" id="SSF53613">
    <property type="entry name" value="Ribokinase-like"/>
    <property type="match status" value="1"/>
</dbReference>
<keyword evidence="6" id="KW-1185">Reference proteome</keyword>
<proteinExistence type="inferred from homology"/>
<comment type="caution">
    <text evidence="5">The sequence shown here is derived from an EMBL/GenBank/DDBJ whole genome shotgun (WGS) entry which is preliminary data.</text>
</comment>
<organism evidence="5 6">
    <name type="scientific">Hibiscus sabdariffa</name>
    <name type="common">roselle</name>
    <dbReference type="NCBI Taxonomy" id="183260"/>
    <lineage>
        <taxon>Eukaryota</taxon>
        <taxon>Viridiplantae</taxon>
        <taxon>Streptophyta</taxon>
        <taxon>Embryophyta</taxon>
        <taxon>Tracheophyta</taxon>
        <taxon>Spermatophyta</taxon>
        <taxon>Magnoliopsida</taxon>
        <taxon>eudicotyledons</taxon>
        <taxon>Gunneridae</taxon>
        <taxon>Pentapetalae</taxon>
        <taxon>rosids</taxon>
        <taxon>malvids</taxon>
        <taxon>Malvales</taxon>
        <taxon>Malvaceae</taxon>
        <taxon>Malvoideae</taxon>
        <taxon>Hibiscus</taxon>
    </lineage>
</organism>
<feature type="domain" description="Carbohydrate kinase PfkB" evidence="4">
    <location>
        <begin position="137"/>
        <end position="267"/>
    </location>
</feature>
<dbReference type="PANTHER" id="PTHR43320">
    <property type="entry name" value="SUGAR KINASE"/>
    <property type="match status" value="1"/>
</dbReference>
<gene>
    <name evidence="5" type="ORF">V6N12_041069</name>
</gene>
<evidence type="ECO:0000256" key="3">
    <source>
        <dbReference type="ARBA" id="ARBA00022777"/>
    </source>
</evidence>
<evidence type="ECO:0000259" key="4">
    <source>
        <dbReference type="Pfam" id="PF00294"/>
    </source>
</evidence>
<dbReference type="Proteomes" id="UP001472677">
    <property type="component" value="Unassembled WGS sequence"/>
</dbReference>
<dbReference type="InterPro" id="IPR011611">
    <property type="entry name" value="PfkB_dom"/>
</dbReference>
<dbReference type="PANTHER" id="PTHR43320:SF1">
    <property type="entry name" value="OS01G0105900 PROTEIN"/>
    <property type="match status" value="1"/>
</dbReference>
<dbReference type="Pfam" id="PF00294">
    <property type="entry name" value="PfkB"/>
    <property type="match status" value="1"/>
</dbReference>
<protein>
    <recommendedName>
        <fullName evidence="4">Carbohydrate kinase PfkB domain-containing protein</fullName>
    </recommendedName>
</protein>
<evidence type="ECO:0000313" key="6">
    <source>
        <dbReference type="Proteomes" id="UP001472677"/>
    </source>
</evidence>
<comment type="similarity">
    <text evidence="1">Belongs to the carbohydrate kinase PfkB family.</text>
</comment>
<dbReference type="InterPro" id="IPR052700">
    <property type="entry name" value="Carb_kinase_PfkB-like"/>
</dbReference>
<evidence type="ECO:0000313" key="5">
    <source>
        <dbReference type="EMBL" id="KAK8552476.1"/>
    </source>
</evidence>
<keyword evidence="3" id="KW-0418">Kinase</keyword>
<reference evidence="5 6" key="1">
    <citation type="journal article" date="2024" name="G3 (Bethesda)">
        <title>Genome assembly of Hibiscus sabdariffa L. provides insights into metabolisms of medicinal natural products.</title>
        <authorList>
            <person name="Kim T."/>
        </authorList>
    </citation>
    <scope>NUCLEOTIDE SEQUENCE [LARGE SCALE GENOMIC DNA]</scope>
    <source>
        <strain evidence="5">TK-2024</strain>
        <tissue evidence="5">Old leaves</tissue>
    </source>
</reference>